<keyword evidence="3" id="KW-0227">DNA damage</keyword>
<evidence type="ECO:0000313" key="12">
    <source>
        <dbReference type="Proteomes" id="UP001596116"/>
    </source>
</evidence>
<evidence type="ECO:0000256" key="2">
    <source>
        <dbReference type="ARBA" id="ARBA00022723"/>
    </source>
</evidence>
<evidence type="ECO:0000256" key="9">
    <source>
        <dbReference type="ARBA" id="ARBA00023887"/>
    </source>
</evidence>
<evidence type="ECO:0000256" key="4">
    <source>
        <dbReference type="ARBA" id="ARBA00022801"/>
    </source>
</evidence>
<evidence type="ECO:0000256" key="7">
    <source>
        <dbReference type="ARBA" id="ARBA00023204"/>
    </source>
</evidence>
<dbReference type="PANTHER" id="PTHR33693:SF3">
    <property type="entry name" value="TYPE-5 URACIL-DNA GLYCOSYLASE"/>
    <property type="match status" value="1"/>
</dbReference>
<protein>
    <recommendedName>
        <fullName evidence="9">Type-5 uracil-DNA glycosylase</fullName>
    </recommendedName>
</protein>
<comment type="similarity">
    <text evidence="8">Belongs to the uracil-DNA glycosylase (UDG) superfamily. Type 5 (UDGb) family.</text>
</comment>
<dbReference type="SUPFAM" id="SSF52141">
    <property type="entry name" value="Uracil-DNA glycosylase-like"/>
    <property type="match status" value="1"/>
</dbReference>
<evidence type="ECO:0000259" key="10">
    <source>
        <dbReference type="SMART" id="SM00986"/>
    </source>
</evidence>
<proteinExistence type="inferred from homology"/>
<dbReference type="Proteomes" id="UP001596116">
    <property type="component" value="Unassembled WGS sequence"/>
</dbReference>
<keyword evidence="4" id="KW-0378">Hydrolase</keyword>
<keyword evidence="12" id="KW-1185">Reference proteome</keyword>
<dbReference type="Pfam" id="PF03167">
    <property type="entry name" value="UDG"/>
    <property type="match status" value="1"/>
</dbReference>
<dbReference type="RefSeq" id="WP_379882909.1">
    <property type="nucleotide sequence ID" value="NZ_JBHPON010000002.1"/>
</dbReference>
<dbReference type="InterPro" id="IPR044147">
    <property type="entry name" value="UdgB-like"/>
</dbReference>
<evidence type="ECO:0000256" key="8">
    <source>
        <dbReference type="ARBA" id="ARBA00023779"/>
    </source>
</evidence>
<keyword evidence="6" id="KW-0411">Iron-sulfur</keyword>
<feature type="domain" description="Uracil-DNA glycosylase-like" evidence="10">
    <location>
        <begin position="49"/>
        <end position="217"/>
    </location>
</feature>
<dbReference type="CDD" id="cd10031">
    <property type="entry name" value="UDG-F5_TTUDGB_like"/>
    <property type="match status" value="1"/>
</dbReference>
<gene>
    <name evidence="11" type="ORF">ACFMB1_12590</name>
</gene>
<accession>A0ABW1KWA3</accession>
<evidence type="ECO:0000256" key="5">
    <source>
        <dbReference type="ARBA" id="ARBA00023004"/>
    </source>
</evidence>
<reference evidence="11 12" key="1">
    <citation type="submission" date="2024-09" db="EMBL/GenBank/DDBJ databases">
        <authorList>
            <person name="Zhang Z.-H."/>
        </authorList>
    </citation>
    <scope>NUCLEOTIDE SEQUENCE [LARGE SCALE GENOMIC DNA]</scope>
    <source>
        <strain evidence="11 12">HHTR114</strain>
    </source>
</reference>
<keyword evidence="7" id="KW-0234">DNA repair</keyword>
<evidence type="ECO:0000256" key="3">
    <source>
        <dbReference type="ARBA" id="ARBA00022763"/>
    </source>
</evidence>
<dbReference type="InterPro" id="IPR005122">
    <property type="entry name" value="Uracil-DNA_glycosylase-like"/>
</dbReference>
<keyword evidence="5" id="KW-0408">Iron</keyword>
<evidence type="ECO:0000256" key="1">
    <source>
        <dbReference type="ARBA" id="ARBA00022485"/>
    </source>
</evidence>
<organism evidence="11 12">
    <name type="scientific">Hyphococcus aureus</name>
    <dbReference type="NCBI Taxonomy" id="2666033"/>
    <lineage>
        <taxon>Bacteria</taxon>
        <taxon>Pseudomonadati</taxon>
        <taxon>Pseudomonadota</taxon>
        <taxon>Alphaproteobacteria</taxon>
        <taxon>Parvularculales</taxon>
        <taxon>Parvularculaceae</taxon>
        <taxon>Hyphococcus</taxon>
    </lineage>
</organism>
<dbReference type="SMART" id="SM00987">
    <property type="entry name" value="UreE_C"/>
    <property type="match status" value="1"/>
</dbReference>
<sequence>MSVAAAKRAKPADAVPAEPPVDCGLCPRLVAFREENKAAYPDYFNGAAPSFGDPKAKLLIIGLAPGLHGANRTARPFTGDYAGDLLYATLGKFGFSNNKYDARPDDGLKLKGAMITNAVRCVPPQNKPVGAEIKTCRQFLNARIAALPALKAIMCLGRISHDSTLAALGVKAKDAPFGHGAEHELPGGAVRLFDSYHCSRYNTNTRRLTPEMFESVFAAIRAMLG</sequence>
<dbReference type="Gene3D" id="3.40.470.10">
    <property type="entry name" value="Uracil-DNA glycosylase-like domain"/>
    <property type="match status" value="1"/>
</dbReference>
<evidence type="ECO:0000313" key="11">
    <source>
        <dbReference type="EMBL" id="MFC6036385.1"/>
    </source>
</evidence>
<keyword evidence="1" id="KW-0004">4Fe-4S</keyword>
<evidence type="ECO:0000256" key="6">
    <source>
        <dbReference type="ARBA" id="ARBA00023014"/>
    </source>
</evidence>
<comment type="caution">
    <text evidence="11">The sequence shown here is derived from an EMBL/GenBank/DDBJ whole genome shotgun (WGS) entry which is preliminary data.</text>
</comment>
<dbReference type="InterPro" id="IPR036895">
    <property type="entry name" value="Uracil-DNA_glycosylase-like_sf"/>
</dbReference>
<dbReference type="EMBL" id="JBHPON010000002">
    <property type="protein sequence ID" value="MFC6036385.1"/>
    <property type="molecule type" value="Genomic_DNA"/>
</dbReference>
<name>A0ABW1KWA3_9PROT</name>
<dbReference type="InterPro" id="IPR051536">
    <property type="entry name" value="UDG_Type-4/5"/>
</dbReference>
<keyword evidence="2" id="KW-0479">Metal-binding</keyword>
<dbReference type="PANTHER" id="PTHR33693">
    <property type="entry name" value="TYPE-5 URACIL-DNA GLYCOSYLASE"/>
    <property type="match status" value="1"/>
</dbReference>
<dbReference type="SMART" id="SM00986">
    <property type="entry name" value="UDG"/>
    <property type="match status" value="1"/>
</dbReference>